<name>A0ABW5PQG6_9BACI</name>
<protein>
    <submittedName>
        <fullName evidence="4">Competence protein CoiA</fullName>
    </submittedName>
</protein>
<gene>
    <name evidence="4" type="ORF">ACFSTF_07205</name>
</gene>
<dbReference type="PIRSF" id="PIRSF007487">
    <property type="entry name" value="Competence-induced_CoiA_bac"/>
    <property type="match status" value="1"/>
</dbReference>
<feature type="domain" description="Competence protein CoiA nuclease-like" evidence="1">
    <location>
        <begin position="70"/>
        <end position="231"/>
    </location>
</feature>
<evidence type="ECO:0000313" key="4">
    <source>
        <dbReference type="EMBL" id="MFD2617097.1"/>
    </source>
</evidence>
<dbReference type="Pfam" id="PF06054">
    <property type="entry name" value="CoiA_nuc"/>
    <property type="match status" value="1"/>
</dbReference>
<evidence type="ECO:0000259" key="1">
    <source>
        <dbReference type="Pfam" id="PF06054"/>
    </source>
</evidence>
<accession>A0ABW5PQG6</accession>
<reference evidence="5" key="1">
    <citation type="journal article" date="2019" name="Int. J. Syst. Evol. Microbiol.">
        <title>The Global Catalogue of Microorganisms (GCM) 10K type strain sequencing project: providing services to taxonomists for standard genome sequencing and annotation.</title>
        <authorList>
            <consortium name="The Broad Institute Genomics Platform"/>
            <consortium name="The Broad Institute Genome Sequencing Center for Infectious Disease"/>
            <person name="Wu L."/>
            <person name="Ma J."/>
        </authorList>
    </citation>
    <scope>NUCLEOTIDE SEQUENCE [LARGE SCALE GENOMIC DNA]</scope>
    <source>
        <strain evidence="5">TISTR 2241</strain>
    </source>
</reference>
<evidence type="ECO:0000313" key="5">
    <source>
        <dbReference type="Proteomes" id="UP001597458"/>
    </source>
</evidence>
<dbReference type="RefSeq" id="WP_141189083.1">
    <property type="nucleotide sequence ID" value="NZ_JBHUMR010000008.1"/>
</dbReference>
<evidence type="ECO:0000259" key="2">
    <source>
        <dbReference type="Pfam" id="PF25164"/>
    </source>
</evidence>
<dbReference type="InterPro" id="IPR057252">
    <property type="entry name" value="CoiA_C"/>
</dbReference>
<sequence length="408" mass="49415">MLVALTSKGQVISLVMPLYTPEFLHSLRKLTEFYCPVCKQKVILKLGQKKIWHFAHHYHFPCTLTQYEAESERHLKGKKELFTWFETYHQAPILEHYLPELHQRPDLYLPQKRVAIEYQCSNMPLEVIKRRIRGYHQEKLANVWILGENRLKRKGLKTKLSQMDLMMMHDQSIFRNLNQSPFVSPYKLLFFNPSSKIFTYIHHIIPLTPTQFISERKDIKMSHINPNHLFTMPLSHSPKPLANEWNKHKQRERLIPHKYTSQTEHYLRTLCYKKNRVYYQFPSFIGLPHYSYIRLETSPVHWQYWIFLRYINNAKPYARLSIKRMIKEIKYYIQKGILRERKNIFAPSLEFAIKIYLNQLCYLRVLYKIDKDFFIHPDWLNYDGSSIETLIQKDHEILHKLHTIYKHK</sequence>
<dbReference type="Pfam" id="PF25166">
    <property type="entry name" value="CoiA_C"/>
    <property type="match status" value="1"/>
</dbReference>
<dbReference type="InterPro" id="IPR010330">
    <property type="entry name" value="CoiA_nuc"/>
</dbReference>
<keyword evidence="5" id="KW-1185">Reference proteome</keyword>
<dbReference type="EMBL" id="JBHUMR010000008">
    <property type="protein sequence ID" value="MFD2617097.1"/>
    <property type="molecule type" value="Genomic_DNA"/>
</dbReference>
<dbReference type="InterPro" id="IPR057253">
    <property type="entry name" value="CoiA-like_N"/>
</dbReference>
<evidence type="ECO:0000259" key="3">
    <source>
        <dbReference type="Pfam" id="PF25166"/>
    </source>
</evidence>
<feature type="domain" description="Competence protein CoiA C-terminal" evidence="3">
    <location>
        <begin position="244"/>
        <end position="373"/>
    </location>
</feature>
<dbReference type="Proteomes" id="UP001597458">
    <property type="component" value="Unassembled WGS sequence"/>
</dbReference>
<dbReference type="InterPro" id="IPR021176">
    <property type="entry name" value="Competence-induced_CoiA"/>
</dbReference>
<dbReference type="Pfam" id="PF25164">
    <property type="entry name" value="CoiA_N"/>
    <property type="match status" value="1"/>
</dbReference>
<proteinExistence type="predicted"/>
<feature type="domain" description="Competence protein CoiA-like N-terminal" evidence="2">
    <location>
        <begin position="22"/>
        <end position="63"/>
    </location>
</feature>
<comment type="caution">
    <text evidence="4">The sequence shown here is derived from an EMBL/GenBank/DDBJ whole genome shotgun (WGS) entry which is preliminary data.</text>
</comment>
<organism evidence="4 5">
    <name type="scientific">Terrilactibacillus laevilacticus</name>
    <dbReference type="NCBI Taxonomy" id="1380157"/>
    <lineage>
        <taxon>Bacteria</taxon>
        <taxon>Bacillati</taxon>
        <taxon>Bacillota</taxon>
        <taxon>Bacilli</taxon>
        <taxon>Bacillales</taxon>
        <taxon>Bacillaceae</taxon>
        <taxon>Terrilactibacillus</taxon>
    </lineage>
</organism>